<dbReference type="GeneID" id="59326120"/>
<keyword evidence="6" id="KW-0175">Coiled coil</keyword>
<keyword evidence="5" id="KW-0469">Meiosis</keyword>
<sequence>MGPKKGGKAAQAKGSEAEDLIEEYLVSQYKPFAINDIVQNLHNKVGKTAAIKALENLASAGRITTKSFGKIVIYACTEQDLVLPEGVDAAQYTPEALSQWRAELTEVEKDRAAAQEEYDRVMKEPPNEELQLLIERNEQTVERLQAELEELQTNWEPEDELVVKQLTAAETKVEKEIAARSRMVKNLLSLVKETVRPSNMAEFLVCRCDIGGGPDNRY</sequence>
<evidence type="ECO:0000256" key="6">
    <source>
        <dbReference type="SAM" id="Coils"/>
    </source>
</evidence>
<dbReference type="EMBL" id="CP059249">
    <property type="protein sequence ID" value="QLL32953.1"/>
    <property type="molecule type" value="Genomic_DNA"/>
</dbReference>
<dbReference type="KEGG" id="tgb:HG536_0D04750"/>
<comment type="subcellular location">
    <subcellularLocation>
        <location evidence="1">Nucleus</location>
    </subcellularLocation>
</comment>
<evidence type="ECO:0000256" key="4">
    <source>
        <dbReference type="ARBA" id="ARBA00023242"/>
    </source>
</evidence>
<organism evidence="8 9">
    <name type="scientific">Torulaspora globosa</name>
    <dbReference type="NCBI Taxonomy" id="48254"/>
    <lineage>
        <taxon>Eukaryota</taxon>
        <taxon>Fungi</taxon>
        <taxon>Dikarya</taxon>
        <taxon>Ascomycota</taxon>
        <taxon>Saccharomycotina</taxon>
        <taxon>Saccharomycetes</taxon>
        <taxon>Saccharomycetales</taxon>
        <taxon>Saccharomycetaceae</taxon>
        <taxon>Torulaspora</taxon>
    </lineage>
</organism>
<accession>A0A7G3ZHG7</accession>
<dbReference type="GO" id="GO:0003690">
    <property type="term" value="F:double-stranded DNA binding"/>
    <property type="evidence" value="ECO:0007669"/>
    <property type="project" value="TreeGrafter"/>
</dbReference>
<dbReference type="GO" id="GO:0007129">
    <property type="term" value="P:homologous chromosome pairing at meiosis"/>
    <property type="evidence" value="ECO:0007669"/>
    <property type="project" value="TreeGrafter"/>
</dbReference>
<keyword evidence="4" id="KW-0539">Nucleus</keyword>
<protein>
    <recommendedName>
        <fullName evidence="7">Homologous-pairing protein 2 winged helix domain-containing protein</fullName>
    </recommendedName>
</protein>
<evidence type="ECO:0000313" key="8">
    <source>
        <dbReference type="EMBL" id="QLL32953.1"/>
    </source>
</evidence>
<dbReference type="GO" id="GO:0000794">
    <property type="term" value="C:condensed nuclear chromosome"/>
    <property type="evidence" value="ECO:0007669"/>
    <property type="project" value="TreeGrafter"/>
</dbReference>
<feature type="domain" description="Homologous-pairing protein 2 winged helix" evidence="7">
    <location>
        <begin position="16"/>
        <end position="76"/>
    </location>
</feature>
<keyword evidence="3" id="KW-0233">DNA recombination</keyword>
<dbReference type="PANTHER" id="PTHR15938:SF0">
    <property type="entry name" value="HOMOLOGOUS-PAIRING PROTEIN 2 HOMOLOG"/>
    <property type="match status" value="1"/>
</dbReference>
<evidence type="ECO:0000256" key="1">
    <source>
        <dbReference type="ARBA" id="ARBA00004123"/>
    </source>
</evidence>
<gene>
    <name evidence="8" type="ORF">HG536_0D04750</name>
</gene>
<reference evidence="8 9" key="1">
    <citation type="submission" date="2020-06" db="EMBL/GenBank/DDBJ databases">
        <title>The yeast mating-type switching endonuclease HO is a domesticated member of an unorthodox homing genetic element family.</title>
        <authorList>
            <person name="Coughlan A.Y."/>
            <person name="Lombardi L."/>
            <person name="Braun-Galleani S."/>
            <person name="Martos A.R."/>
            <person name="Galeote V."/>
            <person name="Bigey F."/>
            <person name="Dequin S."/>
            <person name="Byrne K.P."/>
            <person name="Wolfe K.H."/>
        </authorList>
    </citation>
    <scope>NUCLEOTIDE SEQUENCE [LARGE SCALE GENOMIC DNA]</scope>
    <source>
        <strain evidence="8 9">CBS764</strain>
    </source>
</reference>
<dbReference type="GO" id="GO:0010774">
    <property type="term" value="P:meiotic strand invasion involved in reciprocal meiotic recombination"/>
    <property type="evidence" value="ECO:0007669"/>
    <property type="project" value="TreeGrafter"/>
</dbReference>
<comment type="similarity">
    <text evidence="2">Belongs to the HOP2 family.</text>
</comment>
<dbReference type="InterPro" id="IPR036388">
    <property type="entry name" value="WH-like_DNA-bd_sf"/>
</dbReference>
<dbReference type="GO" id="GO:0000709">
    <property type="term" value="P:meiotic joint molecule formation"/>
    <property type="evidence" value="ECO:0007669"/>
    <property type="project" value="TreeGrafter"/>
</dbReference>
<dbReference type="RefSeq" id="XP_037139627.1">
    <property type="nucleotide sequence ID" value="XM_037283731.1"/>
</dbReference>
<evidence type="ECO:0000259" key="7">
    <source>
        <dbReference type="Pfam" id="PF07106"/>
    </source>
</evidence>
<dbReference type="GO" id="GO:0120230">
    <property type="term" value="F:recombinase activator activity"/>
    <property type="evidence" value="ECO:0007669"/>
    <property type="project" value="TreeGrafter"/>
</dbReference>
<name>A0A7G3ZHG7_9SACH</name>
<dbReference type="OrthoDB" id="272266at2759"/>
<feature type="coiled-coil region" evidence="6">
    <location>
        <begin position="97"/>
        <end position="154"/>
    </location>
</feature>
<dbReference type="InterPro" id="IPR010776">
    <property type="entry name" value="Hop2_WH_dom"/>
</dbReference>
<dbReference type="GO" id="GO:0120231">
    <property type="term" value="C:DNA recombinase auxiliary factor complex"/>
    <property type="evidence" value="ECO:0007669"/>
    <property type="project" value="TreeGrafter"/>
</dbReference>
<keyword evidence="9" id="KW-1185">Reference proteome</keyword>
<proteinExistence type="inferred from homology"/>
<evidence type="ECO:0000256" key="2">
    <source>
        <dbReference type="ARBA" id="ARBA00007922"/>
    </source>
</evidence>
<dbReference type="Pfam" id="PF07106">
    <property type="entry name" value="WHD_TBPIP"/>
    <property type="match status" value="1"/>
</dbReference>
<dbReference type="PANTHER" id="PTHR15938">
    <property type="entry name" value="TBP-1 INTERACTING PROTEIN"/>
    <property type="match status" value="1"/>
</dbReference>
<evidence type="ECO:0000256" key="3">
    <source>
        <dbReference type="ARBA" id="ARBA00023172"/>
    </source>
</evidence>
<dbReference type="Proteomes" id="UP000515788">
    <property type="component" value="Chromosome 4"/>
</dbReference>
<evidence type="ECO:0000256" key="5">
    <source>
        <dbReference type="ARBA" id="ARBA00023254"/>
    </source>
</evidence>
<dbReference type="AlphaFoldDB" id="A0A7G3ZHG7"/>
<dbReference type="Gene3D" id="1.10.10.10">
    <property type="entry name" value="Winged helix-like DNA-binding domain superfamily/Winged helix DNA-binding domain"/>
    <property type="match status" value="1"/>
</dbReference>
<evidence type="ECO:0000313" key="9">
    <source>
        <dbReference type="Proteomes" id="UP000515788"/>
    </source>
</evidence>